<keyword evidence="2" id="KW-0804">Transcription</keyword>
<dbReference type="FunFam" id="1.25.70.10:FF:000001">
    <property type="entry name" value="Mitochondrial transcription termination factor-like"/>
    <property type="match status" value="1"/>
</dbReference>
<protein>
    <submittedName>
        <fullName evidence="4">Uncharacterized protein</fullName>
    </submittedName>
</protein>
<keyword evidence="5" id="KW-1185">Reference proteome</keyword>
<dbReference type="EMBL" id="JAUUTY010000001">
    <property type="protein sequence ID" value="KAK1697436.1"/>
    <property type="molecule type" value="Genomic_DNA"/>
</dbReference>
<sequence>MLRLQSCILTRLLSSPATSPVSPLHRLLSAAAPAASPSPSFAVEDYLVATCGLTRAQALKASTKLSHLKSPTKPDAVLAFLAGLGLSRADIAAVVAKDPKFLCTNVDRTLASTLIDLTGIGLSHTEIARLVSLAPFSFRSRSIGSNLPYCLHLFGSYQNLTRALKFGSDLLRRSLQKVVKPNVAFLHECGIDAIGIASLCLAVPWLLGTKPEQVRAMAVRAEAVGVPRGSGMFRLALQAVAFRSEETIAVKVEQLKTACRWSDAEVGTAVCKLPMLLTMSKDTMQSKSEFLISEVGLEPDYIARRPAMLGLSLKGRLRPRYYTAHSWIGRHQVADDKQKAWRFARALLALAASARCNRLVVGKCDGMVVIDIMMNVGFSAGAAMSAFDDLLPTATDFVEIVSEHCPVEVIIRLFIHMFSSSHLDLGKCDHTNRRA</sequence>
<proteinExistence type="inferred from homology"/>
<dbReference type="Proteomes" id="UP001231189">
    <property type="component" value="Unassembled WGS sequence"/>
</dbReference>
<dbReference type="SMART" id="SM00733">
    <property type="entry name" value="Mterf"/>
    <property type="match status" value="4"/>
</dbReference>
<evidence type="ECO:0000256" key="2">
    <source>
        <dbReference type="ARBA" id="ARBA00022472"/>
    </source>
</evidence>
<dbReference type="FunFam" id="1.25.70.10:FF:000016">
    <property type="entry name" value="Mitochondrial transcription termination factor-like"/>
    <property type="match status" value="1"/>
</dbReference>
<dbReference type="GO" id="GO:0006353">
    <property type="term" value="P:DNA-templated transcription termination"/>
    <property type="evidence" value="ECO:0007669"/>
    <property type="project" value="UniProtKB-KW"/>
</dbReference>
<keyword evidence="2" id="KW-0805">Transcription regulation</keyword>
<dbReference type="PANTHER" id="PTHR13068">
    <property type="entry name" value="CGI-12 PROTEIN-RELATED"/>
    <property type="match status" value="1"/>
</dbReference>
<dbReference type="Pfam" id="PF02536">
    <property type="entry name" value="mTERF"/>
    <property type="match status" value="1"/>
</dbReference>
<comment type="caution">
    <text evidence="4">The sequence shown here is derived from an EMBL/GenBank/DDBJ whole genome shotgun (WGS) entry which is preliminary data.</text>
</comment>
<dbReference type="InterPro" id="IPR003690">
    <property type="entry name" value="MTERF"/>
</dbReference>
<keyword evidence="3" id="KW-0809">Transit peptide</keyword>
<keyword evidence="2" id="KW-0806">Transcription termination</keyword>
<accession>A0AAD8U1Z2</accession>
<evidence type="ECO:0000256" key="3">
    <source>
        <dbReference type="ARBA" id="ARBA00022946"/>
    </source>
</evidence>
<evidence type="ECO:0000313" key="5">
    <source>
        <dbReference type="Proteomes" id="UP001231189"/>
    </source>
</evidence>
<dbReference type="GO" id="GO:0003676">
    <property type="term" value="F:nucleic acid binding"/>
    <property type="evidence" value="ECO:0007669"/>
    <property type="project" value="InterPro"/>
</dbReference>
<gene>
    <name evidence="4" type="ORF">QYE76_014133</name>
</gene>
<dbReference type="Gene3D" id="1.25.70.10">
    <property type="entry name" value="Transcription termination factor 3, mitochondrial"/>
    <property type="match status" value="1"/>
</dbReference>
<dbReference type="InterPro" id="IPR038538">
    <property type="entry name" value="MTERF_sf"/>
</dbReference>
<comment type="similarity">
    <text evidence="1">Belongs to the mTERF family.</text>
</comment>
<organism evidence="4 5">
    <name type="scientific">Lolium multiflorum</name>
    <name type="common">Italian ryegrass</name>
    <name type="synonym">Lolium perenne subsp. multiflorum</name>
    <dbReference type="NCBI Taxonomy" id="4521"/>
    <lineage>
        <taxon>Eukaryota</taxon>
        <taxon>Viridiplantae</taxon>
        <taxon>Streptophyta</taxon>
        <taxon>Embryophyta</taxon>
        <taxon>Tracheophyta</taxon>
        <taxon>Spermatophyta</taxon>
        <taxon>Magnoliopsida</taxon>
        <taxon>Liliopsida</taxon>
        <taxon>Poales</taxon>
        <taxon>Poaceae</taxon>
        <taxon>BOP clade</taxon>
        <taxon>Pooideae</taxon>
        <taxon>Poodae</taxon>
        <taxon>Poeae</taxon>
        <taxon>Poeae Chloroplast Group 2 (Poeae type)</taxon>
        <taxon>Loliodinae</taxon>
        <taxon>Loliinae</taxon>
        <taxon>Lolium</taxon>
    </lineage>
</organism>
<evidence type="ECO:0000313" key="4">
    <source>
        <dbReference type="EMBL" id="KAK1697436.1"/>
    </source>
</evidence>
<evidence type="ECO:0000256" key="1">
    <source>
        <dbReference type="ARBA" id="ARBA00007692"/>
    </source>
</evidence>
<dbReference type="PANTHER" id="PTHR13068:SF111">
    <property type="match status" value="1"/>
</dbReference>
<reference evidence="4" key="1">
    <citation type="submission" date="2023-07" db="EMBL/GenBank/DDBJ databases">
        <title>A chromosome-level genome assembly of Lolium multiflorum.</title>
        <authorList>
            <person name="Chen Y."/>
            <person name="Copetti D."/>
            <person name="Kolliker R."/>
            <person name="Studer B."/>
        </authorList>
    </citation>
    <scope>NUCLEOTIDE SEQUENCE</scope>
    <source>
        <strain evidence="4">02402/16</strain>
        <tissue evidence="4">Leaf</tissue>
    </source>
</reference>
<dbReference type="AlphaFoldDB" id="A0AAD8U1Z2"/>
<name>A0AAD8U1Z2_LOLMU</name>